<dbReference type="PANTHER" id="PTHR30118">
    <property type="entry name" value="HTH-TYPE TRANSCRIPTIONAL REGULATOR LEUO-RELATED"/>
    <property type="match status" value="1"/>
</dbReference>
<dbReference type="PROSITE" id="PS50931">
    <property type="entry name" value="HTH_LYSR"/>
    <property type="match status" value="1"/>
</dbReference>
<sequence>MDYNLLQAFMKVYEYMSFTKASEELDISQAAVSQKIKKLETQLDKQLFVKKGRGIKATSYAEHMMSKLEPAARLVKEALEKEQFKVYVNETLVYDLNVDALLVDSPKSEEQIIEDLRSRRADIAVDFITAQDASMVYEVISEEPVLVIASGAHPRVKGGISHKDYYEEQHIALQTKRNNSDLINLITVDPKPRNVVYRSNSIASQMVYTMNSDCLSLIPERMKSVAEKMGLQVFEAPFPIQKIPFSMVYHRNFLKDESHKMLREKIKAQLER</sequence>
<dbReference type="SUPFAM" id="SSF53850">
    <property type="entry name" value="Periplasmic binding protein-like II"/>
    <property type="match status" value="1"/>
</dbReference>
<dbReference type="Gene3D" id="3.40.190.10">
    <property type="entry name" value="Periplasmic binding protein-like II"/>
    <property type="match status" value="2"/>
</dbReference>
<dbReference type="GO" id="GO:0003677">
    <property type="term" value="F:DNA binding"/>
    <property type="evidence" value="ECO:0007669"/>
    <property type="project" value="UniProtKB-KW"/>
</dbReference>
<protein>
    <submittedName>
        <fullName evidence="6">LysR family transcriptional regulator</fullName>
    </submittedName>
</protein>
<gene>
    <name evidence="6" type="ORF">LNL84_08540</name>
</gene>
<keyword evidence="3" id="KW-0238">DNA-binding</keyword>
<evidence type="ECO:0000259" key="5">
    <source>
        <dbReference type="PROSITE" id="PS50931"/>
    </source>
</evidence>
<dbReference type="InterPro" id="IPR005119">
    <property type="entry name" value="LysR_subst-bd"/>
</dbReference>
<dbReference type="PRINTS" id="PR00039">
    <property type="entry name" value="HTHLYSR"/>
</dbReference>
<dbReference type="InterPro" id="IPR036390">
    <property type="entry name" value="WH_DNA-bd_sf"/>
</dbReference>
<dbReference type="InterPro" id="IPR000847">
    <property type="entry name" value="LysR_HTH_N"/>
</dbReference>
<dbReference type="Gene3D" id="1.10.10.10">
    <property type="entry name" value="Winged helix-like DNA-binding domain superfamily/Winged helix DNA-binding domain"/>
    <property type="match status" value="1"/>
</dbReference>
<evidence type="ECO:0000256" key="4">
    <source>
        <dbReference type="ARBA" id="ARBA00023163"/>
    </source>
</evidence>
<evidence type="ECO:0000313" key="6">
    <source>
        <dbReference type="EMBL" id="MCJ2376883.1"/>
    </source>
</evidence>
<evidence type="ECO:0000256" key="2">
    <source>
        <dbReference type="ARBA" id="ARBA00023015"/>
    </source>
</evidence>
<reference evidence="6" key="1">
    <citation type="submission" date="2021-11" db="EMBL/GenBank/DDBJ databases">
        <title>Vibrio ZSDE26 sp. nov. and Vibrio ZSDZ34 sp. nov., isolated from coastal seawater in Qingdao.</title>
        <authorList>
            <person name="Zhang P."/>
        </authorList>
    </citation>
    <scope>NUCLEOTIDE SEQUENCE</scope>
    <source>
        <strain evidence="6">ZSDZ34</strain>
    </source>
</reference>
<evidence type="ECO:0000256" key="1">
    <source>
        <dbReference type="ARBA" id="ARBA00009437"/>
    </source>
</evidence>
<dbReference type="InterPro" id="IPR050389">
    <property type="entry name" value="LysR-type_TF"/>
</dbReference>
<keyword evidence="2" id="KW-0805">Transcription regulation</keyword>
<evidence type="ECO:0000313" key="7">
    <source>
        <dbReference type="Proteomes" id="UP001139488"/>
    </source>
</evidence>
<comment type="caution">
    <text evidence="6">The sequence shown here is derived from an EMBL/GenBank/DDBJ whole genome shotgun (WGS) entry which is preliminary data.</text>
</comment>
<dbReference type="PANTHER" id="PTHR30118:SF6">
    <property type="entry name" value="HTH-TYPE TRANSCRIPTIONAL REGULATOR LEUO"/>
    <property type="match status" value="1"/>
</dbReference>
<dbReference type="InterPro" id="IPR036388">
    <property type="entry name" value="WH-like_DNA-bd_sf"/>
</dbReference>
<keyword evidence="7" id="KW-1185">Reference proteome</keyword>
<dbReference type="Pfam" id="PF03466">
    <property type="entry name" value="LysR_substrate"/>
    <property type="match status" value="1"/>
</dbReference>
<dbReference type="Pfam" id="PF00126">
    <property type="entry name" value="HTH_1"/>
    <property type="match status" value="1"/>
</dbReference>
<keyword evidence="4" id="KW-0804">Transcription</keyword>
<dbReference type="SUPFAM" id="SSF46785">
    <property type="entry name" value="Winged helix' DNA-binding domain"/>
    <property type="match status" value="1"/>
</dbReference>
<dbReference type="AlphaFoldDB" id="A0A9X1WD02"/>
<dbReference type="EMBL" id="JAJNNZ010000005">
    <property type="protein sequence ID" value="MCJ2376883.1"/>
    <property type="molecule type" value="Genomic_DNA"/>
</dbReference>
<comment type="similarity">
    <text evidence="1">Belongs to the LysR transcriptional regulatory family.</text>
</comment>
<dbReference type="GO" id="GO:0003700">
    <property type="term" value="F:DNA-binding transcription factor activity"/>
    <property type="evidence" value="ECO:0007669"/>
    <property type="project" value="InterPro"/>
</dbReference>
<dbReference type="RefSeq" id="WP_244356804.1">
    <property type="nucleotide sequence ID" value="NZ_JAJNNZ010000005.1"/>
</dbReference>
<dbReference type="Proteomes" id="UP001139488">
    <property type="component" value="Unassembled WGS sequence"/>
</dbReference>
<name>A0A9X1WD02_9VIBR</name>
<accession>A0A9X1WD02</accession>
<evidence type="ECO:0000256" key="3">
    <source>
        <dbReference type="ARBA" id="ARBA00023125"/>
    </source>
</evidence>
<feature type="domain" description="HTH lysR-type" evidence="5">
    <location>
        <begin position="1"/>
        <end position="58"/>
    </location>
</feature>
<organism evidence="6 7">
    <name type="scientific">Vibrio gelatinilyticus</name>
    <dbReference type="NCBI Taxonomy" id="2893468"/>
    <lineage>
        <taxon>Bacteria</taxon>
        <taxon>Pseudomonadati</taxon>
        <taxon>Pseudomonadota</taxon>
        <taxon>Gammaproteobacteria</taxon>
        <taxon>Vibrionales</taxon>
        <taxon>Vibrionaceae</taxon>
        <taxon>Vibrio</taxon>
    </lineage>
</organism>
<proteinExistence type="inferred from homology"/>